<evidence type="ECO:0000313" key="1">
    <source>
        <dbReference type="EMBL" id="BAC18255.1"/>
    </source>
</evidence>
<dbReference type="Proteomes" id="UP000001409">
    <property type="component" value="Chromosome"/>
</dbReference>
<name>Q8FPP5_COREF</name>
<dbReference type="STRING" id="196164.gene:10741859"/>
<proteinExistence type="predicted"/>
<evidence type="ECO:0000313" key="2">
    <source>
        <dbReference type="Proteomes" id="UP000001409"/>
    </source>
</evidence>
<sequence length="51" mass="5228">MIAAATHLPGWRSGLASMGFGVARVVAPPGETGCDMSRVLLVKVCGEENQG</sequence>
<dbReference type="AlphaFoldDB" id="Q8FPP5"/>
<accession>Q8FPP5</accession>
<reference evidence="1 2" key="1">
    <citation type="journal article" date="2003" name="Genome Res.">
        <title>Comparative complete genome sequence analysis of the amino acid replacements responsible for the thermostability of Corynebacterium efficiens.</title>
        <authorList>
            <person name="Nishio Y."/>
            <person name="Nakamura Y."/>
            <person name="Kawarabayasi Y."/>
            <person name="Usuda Y."/>
            <person name="Kimura E."/>
            <person name="Sugimoto S."/>
            <person name="Matsui K."/>
            <person name="Yamagishi A."/>
            <person name="Kikuchi H."/>
            <person name="Ikeo K."/>
            <person name="Gojobori T."/>
        </authorList>
    </citation>
    <scope>NUCLEOTIDE SEQUENCE [LARGE SCALE GENOMIC DNA]</scope>
    <source>
        <strain evidence="2">DSM 44549 / YS-314 / AJ 12310 / JCM 11189 / NBRC 100395</strain>
    </source>
</reference>
<dbReference type="EMBL" id="BA000035">
    <property type="protein sequence ID" value="BAC18255.1"/>
    <property type="molecule type" value="Genomic_DNA"/>
</dbReference>
<dbReference type="HOGENOM" id="CLU_3097809_0_0_11"/>
<protein>
    <submittedName>
        <fullName evidence="1">Uncharacterized protein</fullName>
    </submittedName>
</protein>
<dbReference type="KEGG" id="cef:CE1445"/>
<keyword evidence="2" id="KW-1185">Reference proteome</keyword>
<organism evidence="1 2">
    <name type="scientific">Corynebacterium efficiens (strain DSM 44549 / YS-314 / AJ 12310 / JCM 11189 / NBRC 100395)</name>
    <dbReference type="NCBI Taxonomy" id="196164"/>
    <lineage>
        <taxon>Bacteria</taxon>
        <taxon>Bacillati</taxon>
        <taxon>Actinomycetota</taxon>
        <taxon>Actinomycetes</taxon>
        <taxon>Mycobacteriales</taxon>
        <taxon>Corynebacteriaceae</taxon>
        <taxon>Corynebacterium</taxon>
    </lineage>
</organism>